<keyword evidence="2" id="KW-1185">Reference proteome</keyword>
<dbReference type="RefSeq" id="WP_091540902.1">
    <property type="nucleotide sequence ID" value="NZ_FMUS01000005.1"/>
</dbReference>
<reference evidence="1 2" key="1">
    <citation type="submission" date="2016-10" db="EMBL/GenBank/DDBJ databases">
        <authorList>
            <person name="de Groot N.N."/>
        </authorList>
    </citation>
    <scope>NUCLEOTIDE SEQUENCE [LARGE SCALE GENOMIC DNA]</scope>
    <source>
        <strain evidence="1 2">DSM 18978</strain>
    </source>
</reference>
<accession>A0A1G5E9S9</accession>
<dbReference type="Pfam" id="PF02596">
    <property type="entry name" value="DUF169"/>
    <property type="match status" value="1"/>
</dbReference>
<dbReference type="InterPro" id="IPR003748">
    <property type="entry name" value="DUF169"/>
</dbReference>
<dbReference type="PANTHER" id="PTHR37954">
    <property type="entry name" value="BLL4979 PROTEIN"/>
    <property type="match status" value="1"/>
</dbReference>
<gene>
    <name evidence="1" type="ORF">SAMN03080606_01095</name>
</gene>
<dbReference type="AlphaFoldDB" id="A0A1G5E9S9"/>
<sequence>MKSQNIKKATIVLNLQRSIIGVKFVDFQNEFDALKIPTPAKKGTLCYLLREAMEGNILKAVDSNVTCEYARYALGLSKPDITISEGRSYHYSGLYQSKGVAREIVSSMKYLSHEIYGIVVGPLELMEDADIVIMVDYAETIMRVMQGYAYKFGSPKNLNFFGNQAACGDLISKPYYNNDINVSLMCRGMRANGRFEKGELGVAIPIGIFDTLVDGVVATANPVSSHKEKKRILNALDNNDLGNKIDMHYNYGIGLKEYDERVKKIRNNSI</sequence>
<organism evidence="1 2">
    <name type="scientific">Alkaliphilus peptidifermentans DSM 18978</name>
    <dbReference type="NCBI Taxonomy" id="1120976"/>
    <lineage>
        <taxon>Bacteria</taxon>
        <taxon>Bacillati</taxon>
        <taxon>Bacillota</taxon>
        <taxon>Clostridia</taxon>
        <taxon>Peptostreptococcales</taxon>
        <taxon>Natronincolaceae</taxon>
        <taxon>Alkaliphilus</taxon>
    </lineage>
</organism>
<dbReference type="EMBL" id="FMUS01000005">
    <property type="protein sequence ID" value="SCY23774.1"/>
    <property type="molecule type" value="Genomic_DNA"/>
</dbReference>
<evidence type="ECO:0000313" key="2">
    <source>
        <dbReference type="Proteomes" id="UP000198636"/>
    </source>
</evidence>
<dbReference type="OrthoDB" id="378658at2"/>
<proteinExistence type="predicted"/>
<dbReference type="Proteomes" id="UP000198636">
    <property type="component" value="Unassembled WGS sequence"/>
</dbReference>
<dbReference type="STRING" id="1120976.SAMN03080606_01095"/>
<dbReference type="PANTHER" id="PTHR37954:SF3">
    <property type="entry name" value="DUF169 DOMAIN-CONTAINING PROTEIN"/>
    <property type="match status" value="1"/>
</dbReference>
<protein>
    <submittedName>
        <fullName evidence="1">Uncharacterized conserved protein, DUF169 family</fullName>
    </submittedName>
</protein>
<evidence type="ECO:0000313" key="1">
    <source>
        <dbReference type="EMBL" id="SCY23774.1"/>
    </source>
</evidence>
<name>A0A1G5E9S9_9FIRM</name>